<dbReference type="AlphaFoldDB" id="A0A2T0RQM7"/>
<name>A0A2T0RQM7_9ACTN</name>
<feature type="region of interest" description="Disordered" evidence="1">
    <location>
        <begin position="237"/>
        <end position="296"/>
    </location>
</feature>
<comment type="caution">
    <text evidence="2">The sequence shown here is derived from an EMBL/GenBank/DDBJ whole genome shotgun (WGS) entry which is preliminary data.</text>
</comment>
<accession>A0A2T0RQM7</accession>
<sequence length="296" mass="33225">MMQHGFTRVPYQFLFRLGEIDQAGLDGFDRLYDASPTLRAHIAALSRFDTVRGGVITLPLKASDRGTYLSGDGTIFVDRHAAAAGSPVDLTHESFHLLRQFQGNSAVIRAATDRTITAEEFVEIAVAEEAGGIALEMVVQHEADPSGVSHDEKTRSFFDMMYAHFPESTVNSELIESAAFVYSFRQLFENPNWRNNVELSSLPEHYWLEYHDWVGQDPPPLPRSLRSAPPIKDLYPVPRGVETVPRHRDPAVLGESLTYAARQRSSRRPETEQPALPGRSGQVRASPRSRHPRRYS</sequence>
<evidence type="ECO:0000313" key="3">
    <source>
        <dbReference type="Proteomes" id="UP000239209"/>
    </source>
</evidence>
<dbReference type="Proteomes" id="UP000239209">
    <property type="component" value="Unassembled WGS sequence"/>
</dbReference>
<keyword evidence="3" id="KW-1185">Reference proteome</keyword>
<gene>
    <name evidence="2" type="ORF">CLV70_115126</name>
</gene>
<feature type="compositionally biased region" description="Basic residues" evidence="1">
    <location>
        <begin position="287"/>
        <end position="296"/>
    </location>
</feature>
<evidence type="ECO:0000313" key="2">
    <source>
        <dbReference type="EMBL" id="PRY23393.1"/>
    </source>
</evidence>
<proteinExistence type="predicted"/>
<dbReference type="EMBL" id="PVZG01000015">
    <property type="protein sequence ID" value="PRY23393.1"/>
    <property type="molecule type" value="Genomic_DNA"/>
</dbReference>
<organism evidence="2 3">
    <name type="scientific">Pseudosporangium ferrugineum</name>
    <dbReference type="NCBI Taxonomy" id="439699"/>
    <lineage>
        <taxon>Bacteria</taxon>
        <taxon>Bacillati</taxon>
        <taxon>Actinomycetota</taxon>
        <taxon>Actinomycetes</taxon>
        <taxon>Micromonosporales</taxon>
        <taxon>Micromonosporaceae</taxon>
        <taxon>Pseudosporangium</taxon>
    </lineage>
</organism>
<reference evidence="2 3" key="1">
    <citation type="submission" date="2018-03" db="EMBL/GenBank/DDBJ databases">
        <title>Genomic Encyclopedia of Archaeal and Bacterial Type Strains, Phase II (KMG-II): from individual species to whole genera.</title>
        <authorList>
            <person name="Goeker M."/>
        </authorList>
    </citation>
    <scope>NUCLEOTIDE SEQUENCE [LARGE SCALE GENOMIC DNA]</scope>
    <source>
        <strain evidence="2 3">DSM 45348</strain>
    </source>
</reference>
<protein>
    <submittedName>
        <fullName evidence="2">Uncharacterized protein</fullName>
    </submittedName>
</protein>
<dbReference type="RefSeq" id="WP_106129611.1">
    <property type="nucleotide sequence ID" value="NZ_PVZG01000015.1"/>
</dbReference>
<evidence type="ECO:0000256" key="1">
    <source>
        <dbReference type="SAM" id="MobiDB-lite"/>
    </source>
</evidence>